<sequence length="59" mass="6737">MNLRRLIYAAKSALRTQKGRETATRLTDTAASTARRVSPKHASKIDKAQQQARKYLDRH</sequence>
<organism evidence="2 3">
    <name type="scientific">Brachybacterium rhamnosum</name>
    <dbReference type="NCBI Taxonomy" id="173361"/>
    <lineage>
        <taxon>Bacteria</taxon>
        <taxon>Bacillati</taxon>
        <taxon>Actinomycetota</taxon>
        <taxon>Actinomycetes</taxon>
        <taxon>Micrococcales</taxon>
        <taxon>Dermabacteraceae</taxon>
        <taxon>Brachybacterium</taxon>
    </lineage>
</organism>
<evidence type="ECO:0000256" key="1">
    <source>
        <dbReference type="SAM" id="MobiDB-lite"/>
    </source>
</evidence>
<reference evidence="3" key="1">
    <citation type="journal article" date="2019" name="Int. J. Syst. Evol. Microbiol.">
        <title>The Global Catalogue of Microorganisms (GCM) 10K type strain sequencing project: providing services to taxonomists for standard genome sequencing and annotation.</title>
        <authorList>
            <consortium name="The Broad Institute Genomics Platform"/>
            <consortium name="The Broad Institute Genome Sequencing Center for Infectious Disease"/>
            <person name="Wu L."/>
            <person name="Ma J."/>
        </authorList>
    </citation>
    <scope>NUCLEOTIDE SEQUENCE [LARGE SCALE GENOMIC DNA]</scope>
    <source>
        <strain evidence="3">JCM 11650</strain>
    </source>
</reference>
<gene>
    <name evidence="2" type="ORF">ACFSDA_08210</name>
</gene>
<dbReference type="EMBL" id="JBHUFL010000002">
    <property type="protein sequence ID" value="MFD1835062.1"/>
    <property type="molecule type" value="Genomic_DNA"/>
</dbReference>
<feature type="region of interest" description="Disordered" evidence="1">
    <location>
        <begin position="17"/>
        <end position="59"/>
    </location>
</feature>
<accession>A0ABW4PW61</accession>
<protein>
    <recommendedName>
        <fullName evidence="4">Antitoxin</fullName>
    </recommendedName>
</protein>
<evidence type="ECO:0008006" key="4">
    <source>
        <dbReference type="Google" id="ProtNLM"/>
    </source>
</evidence>
<evidence type="ECO:0000313" key="3">
    <source>
        <dbReference type="Proteomes" id="UP001597280"/>
    </source>
</evidence>
<dbReference type="Proteomes" id="UP001597280">
    <property type="component" value="Unassembled WGS sequence"/>
</dbReference>
<comment type="caution">
    <text evidence="2">The sequence shown here is derived from an EMBL/GenBank/DDBJ whole genome shotgun (WGS) entry which is preliminary data.</text>
</comment>
<evidence type="ECO:0000313" key="2">
    <source>
        <dbReference type="EMBL" id="MFD1835062.1"/>
    </source>
</evidence>
<name>A0ABW4PW61_9MICO</name>
<proteinExistence type="predicted"/>
<keyword evidence="3" id="KW-1185">Reference proteome</keyword>